<feature type="transmembrane region" description="Helical" evidence="6">
    <location>
        <begin position="18"/>
        <end position="36"/>
    </location>
</feature>
<keyword evidence="9" id="KW-1185">Reference proteome</keyword>
<dbReference type="PROSITE" id="PS50850">
    <property type="entry name" value="MFS"/>
    <property type="match status" value="1"/>
</dbReference>
<evidence type="ECO:0000256" key="1">
    <source>
        <dbReference type="ARBA" id="ARBA00004141"/>
    </source>
</evidence>
<feature type="domain" description="Major facilitator superfamily (MFS) profile" evidence="7">
    <location>
        <begin position="372"/>
        <end position="562"/>
    </location>
</feature>
<keyword evidence="3 6" id="KW-0812">Transmembrane</keyword>
<dbReference type="InterPro" id="IPR024989">
    <property type="entry name" value="MFS_assoc_dom"/>
</dbReference>
<dbReference type="AlphaFoldDB" id="A0A5E4MYJ4"/>
<comment type="similarity">
    <text evidence="2">Belongs to the major facilitator superfamily. MFSD6 family.</text>
</comment>
<dbReference type="PANTHER" id="PTHR16172:SF30">
    <property type="entry name" value="SUGAR BABY, ISOFORM C"/>
    <property type="match status" value="1"/>
</dbReference>
<sequence length="562" mass="63638">MHFKLNINEHMLRMKLHFFLYLGGVSTFIGFSPTIAKQLGYSPEVVGFLYTYLSILSFLVKPIFGFIVDQFPIRRIVFLTVIMLSGLSIFSMQFIEKLPTETAAILNCSNLTTVLTVCSNTKGLRLAPCDDRLSKRLSNVSEPVTCQLSCQENKQFWDESCTSWNITADYCATPNDTIKSKELYYLNISLSINTTYQGQQNDINFEVESINIKKTEVSPSYCNNPVSTRCKINCSKDVIMRLATVTEYNKSIFGLRQFWEYLIVMSVFWISQAITWSLQDPICLDLLGDKANDFGKQRCWGSVSWGLFAVFGGVLVDYLSDSDYSKNYVPVFYLCLIVILCDFILAYKIKVTENVSSKNKISDIFKLLTNLNVIVYVVWILAMGICTSLVWNYLFWYMEDINSKFHGDKHSWIKTLEGAALFIQCLGGEVPFFFFSGWLIKRIGCSYCMCLGLFGFAARFYLFSIITDPVWILPVELFDGITFGLFHAVMVAYARIIAPQNAVTTVVGFAGSIFEGVGLSLGGLLGGYTYERYGGSWTFELFAYGALIMGVIHLIIIKIMKL</sequence>
<feature type="transmembrane region" description="Helical" evidence="6">
    <location>
        <begin position="48"/>
        <end position="69"/>
    </location>
</feature>
<reference evidence="8 9" key="1">
    <citation type="submission" date="2019-08" db="EMBL/GenBank/DDBJ databases">
        <authorList>
            <person name="Alioto T."/>
            <person name="Alioto T."/>
            <person name="Gomez Garrido J."/>
        </authorList>
    </citation>
    <scope>NUCLEOTIDE SEQUENCE [LARGE SCALE GENOMIC DNA]</scope>
</reference>
<evidence type="ECO:0000256" key="5">
    <source>
        <dbReference type="ARBA" id="ARBA00023136"/>
    </source>
</evidence>
<feature type="transmembrane region" description="Helical" evidence="6">
    <location>
        <begin position="299"/>
        <end position="319"/>
    </location>
</feature>
<accession>A0A5E4MYJ4</accession>
<feature type="transmembrane region" description="Helical" evidence="6">
    <location>
        <begin position="331"/>
        <end position="349"/>
    </location>
</feature>
<dbReference type="PANTHER" id="PTHR16172">
    <property type="entry name" value="MAJOR FACILITATOR SUPERFAMILY DOMAIN-CONTAINING PROTEIN 6-LIKE"/>
    <property type="match status" value="1"/>
</dbReference>
<protein>
    <submittedName>
        <fullName evidence="8">Major facilitator superfamily domain,Major facilitator superfamily associated domain</fullName>
    </submittedName>
</protein>
<dbReference type="InterPro" id="IPR020846">
    <property type="entry name" value="MFS_dom"/>
</dbReference>
<dbReference type="Gene3D" id="1.20.1250.20">
    <property type="entry name" value="MFS general substrate transporter like domains"/>
    <property type="match status" value="3"/>
</dbReference>
<feature type="transmembrane region" description="Helical" evidence="6">
    <location>
        <begin position="472"/>
        <end position="494"/>
    </location>
</feature>
<feature type="transmembrane region" description="Helical" evidence="6">
    <location>
        <begin position="418"/>
        <end position="440"/>
    </location>
</feature>
<gene>
    <name evidence="8" type="ORF">CINCED_3A010738</name>
</gene>
<dbReference type="InterPro" id="IPR036259">
    <property type="entry name" value="MFS_trans_sf"/>
</dbReference>
<feature type="transmembrane region" description="Helical" evidence="6">
    <location>
        <begin position="541"/>
        <end position="560"/>
    </location>
</feature>
<keyword evidence="4 6" id="KW-1133">Transmembrane helix</keyword>
<comment type="subcellular location">
    <subcellularLocation>
        <location evidence="1">Membrane</location>
        <topology evidence="1">Multi-pass membrane protein</topology>
    </subcellularLocation>
</comment>
<dbReference type="OrthoDB" id="515887at2759"/>
<evidence type="ECO:0000313" key="9">
    <source>
        <dbReference type="Proteomes" id="UP000325440"/>
    </source>
</evidence>
<evidence type="ECO:0000313" key="8">
    <source>
        <dbReference type="EMBL" id="VVC36464.1"/>
    </source>
</evidence>
<organism evidence="8 9">
    <name type="scientific">Cinara cedri</name>
    <dbReference type="NCBI Taxonomy" id="506608"/>
    <lineage>
        <taxon>Eukaryota</taxon>
        <taxon>Metazoa</taxon>
        <taxon>Ecdysozoa</taxon>
        <taxon>Arthropoda</taxon>
        <taxon>Hexapoda</taxon>
        <taxon>Insecta</taxon>
        <taxon>Pterygota</taxon>
        <taxon>Neoptera</taxon>
        <taxon>Paraneoptera</taxon>
        <taxon>Hemiptera</taxon>
        <taxon>Sternorrhyncha</taxon>
        <taxon>Aphidomorpha</taxon>
        <taxon>Aphidoidea</taxon>
        <taxon>Aphididae</taxon>
        <taxon>Lachninae</taxon>
        <taxon>Cinara</taxon>
    </lineage>
</organism>
<dbReference type="InterPro" id="IPR051717">
    <property type="entry name" value="MFS_MFSD6"/>
</dbReference>
<dbReference type="SUPFAM" id="SSF103473">
    <property type="entry name" value="MFS general substrate transporter"/>
    <property type="match status" value="1"/>
</dbReference>
<name>A0A5E4MYJ4_9HEMI</name>
<keyword evidence="5 6" id="KW-0472">Membrane</keyword>
<proteinExistence type="inferred from homology"/>
<feature type="transmembrane region" description="Helical" evidence="6">
    <location>
        <begin position="447"/>
        <end position="466"/>
    </location>
</feature>
<evidence type="ECO:0000256" key="3">
    <source>
        <dbReference type="ARBA" id="ARBA00022692"/>
    </source>
</evidence>
<dbReference type="Proteomes" id="UP000325440">
    <property type="component" value="Unassembled WGS sequence"/>
</dbReference>
<evidence type="ECO:0000256" key="4">
    <source>
        <dbReference type="ARBA" id="ARBA00022989"/>
    </source>
</evidence>
<dbReference type="GO" id="GO:0016020">
    <property type="term" value="C:membrane"/>
    <property type="evidence" value="ECO:0007669"/>
    <property type="project" value="UniProtKB-SubCell"/>
</dbReference>
<feature type="transmembrane region" description="Helical" evidence="6">
    <location>
        <begin position="370"/>
        <end position="398"/>
    </location>
</feature>
<dbReference type="GO" id="GO:0022857">
    <property type="term" value="F:transmembrane transporter activity"/>
    <property type="evidence" value="ECO:0007669"/>
    <property type="project" value="InterPro"/>
</dbReference>
<evidence type="ECO:0000256" key="6">
    <source>
        <dbReference type="SAM" id="Phobius"/>
    </source>
</evidence>
<dbReference type="EMBL" id="CABPRJ010001433">
    <property type="protein sequence ID" value="VVC36464.1"/>
    <property type="molecule type" value="Genomic_DNA"/>
</dbReference>
<evidence type="ECO:0000259" key="7">
    <source>
        <dbReference type="PROSITE" id="PS50850"/>
    </source>
</evidence>
<feature type="transmembrane region" description="Helical" evidence="6">
    <location>
        <begin position="506"/>
        <end position="529"/>
    </location>
</feature>
<evidence type="ECO:0000256" key="2">
    <source>
        <dbReference type="ARBA" id="ARBA00005241"/>
    </source>
</evidence>
<dbReference type="Pfam" id="PF12832">
    <property type="entry name" value="MFS_1_like"/>
    <property type="match status" value="1"/>
</dbReference>